<gene>
    <name evidence="3" type="ORF">B6C91_08090</name>
    <name evidence="2" type="ORF">B6D08_12220</name>
</gene>
<dbReference type="OrthoDB" id="8434746at2"/>
<keyword evidence="4" id="KW-1185">Reference proteome</keyword>
<organism evidence="2 5">
    <name type="scientific">Gilliamella apicola</name>
    <dbReference type="NCBI Taxonomy" id="1196095"/>
    <lineage>
        <taxon>Bacteria</taxon>
        <taxon>Pseudomonadati</taxon>
        <taxon>Pseudomonadota</taxon>
        <taxon>Gammaproteobacteria</taxon>
        <taxon>Orbales</taxon>
        <taxon>Orbaceae</taxon>
        <taxon>Gilliamella</taxon>
    </lineage>
</organism>
<comment type="caution">
    <text evidence="2">The sequence shown here is derived from an EMBL/GenBank/DDBJ whole genome shotgun (WGS) entry which is preliminary data.</text>
</comment>
<accession>A0A242NEF1</accession>
<dbReference type="AlphaFoldDB" id="A0A242NEF1"/>
<evidence type="ECO:0000313" key="3">
    <source>
        <dbReference type="EMBL" id="OTQ09763.1"/>
    </source>
</evidence>
<dbReference type="InterPro" id="IPR027417">
    <property type="entry name" value="P-loop_NTPase"/>
</dbReference>
<dbReference type="NCBIfam" id="NF041743">
    <property type="entry name" value="RdrA"/>
    <property type="match status" value="1"/>
</dbReference>
<dbReference type="EMBL" id="NARP01000038">
    <property type="protein sequence ID" value="OTP98143.1"/>
    <property type="molecule type" value="Genomic_DNA"/>
</dbReference>
<dbReference type="Gene3D" id="3.40.50.300">
    <property type="entry name" value="P-loop containing nucleotide triphosphate hydrolases"/>
    <property type="match status" value="1"/>
</dbReference>
<feature type="region of interest" description="Disordered" evidence="1">
    <location>
        <begin position="561"/>
        <end position="587"/>
    </location>
</feature>
<dbReference type="RefSeq" id="WP_086301644.1">
    <property type="nucleotide sequence ID" value="NZ_MZNE01000036.1"/>
</dbReference>
<reference evidence="4 5" key="1">
    <citation type="submission" date="2017-03" db="EMBL/GenBank/DDBJ databases">
        <title>Comparative genomics of honeybee gut symbionts reveal geographically distinct and subgroup specific antibiotic resistance.</title>
        <authorList>
            <person name="Ludvigsen J."/>
            <person name="Porcellato D."/>
            <person name="Labee-Lund T.M."/>
            <person name="Amdam G.V."/>
            <person name="Rudi K."/>
        </authorList>
    </citation>
    <scope>NUCLEOTIDE SEQUENCE [LARGE SCALE GENOMIC DNA]</scope>
    <source>
        <strain evidence="2 5">A-7-12</strain>
        <strain evidence="3 4">A-9-12</strain>
    </source>
</reference>
<sequence>MANDIILNLTTNEYLDSFTNEELWQQAAKKKLVEMLKKTSDEAKAYERNRFDNKCKNTIYAAHNAICISGERGAGKTVFLRNVENFWKKSLDNKEIDDIFFLEIIDPTLLCNHDEFANVIVAQLYNAVEKRLQSSCIDQCQRNAFYSSLQELANALGKTKEFNDYTGIDKILKYSSGVQIQHRFHDFVEKCIEILHCKAIAIPIDDVDMALDKAFEVLDDVRRLLSCPYIITIISGSLHLYSHMMHVHFQKLAAPIGFIDNDTLKHGRETAQSLAEAYLTKVFPNHQRLPLLPIDDLLPKLKIIEKAPDNSKTFFEYEKVLQGYFYYLCNGEAGSTKWPKPQNAREVTQLIRSLPPSIFNQEKLEEYLWSTFQSWAEQKQDGVAYSNAVSYQHVINHNVEGVFRIEQLLAFSPKQQVDIKFSGSKKNFFKEQLEAIKELSGKVEENKKILNSVFNEDSLVMRSMPPLEFLVGNLFLNNRTIETDENNILKLIYTHCDYYGKLSQQIHNIYFSRAFEILILSILDVTAKEKKNNWDEQLRFILNRPPFYSIHAMNPTKFVDDEDMSDGEDFRTNDEESKDSNESNERNDSISKFAKEIVVWCEKNKERLTELQNKNLIPLLHAVFNKVFTQLHIIRKKSFKLNEDEHLSDIAKRFEYLVINAFASFIKDGIISHANPALTADVSTIRYEDNFKKRDRVLTKNISGLVDFDEIKENKKDKDKDKDKDNEEVNNDDHKKEEDNNNDDIKITSKLLSAIWKHPLFINNDQVGKIFKIGKANNQQINKNKSGQKIDEFKRIKEMILNDYEDFSIYSISLWVAEREIDELQQIIDNLKLDEKFKLYKNEKNVLADNRKKEFPRLYQIIYYHIQDVNKKK</sequence>
<dbReference type="Proteomes" id="UP000194977">
    <property type="component" value="Unassembled WGS sequence"/>
</dbReference>
<feature type="region of interest" description="Disordered" evidence="1">
    <location>
        <begin position="716"/>
        <end position="741"/>
    </location>
</feature>
<dbReference type="SUPFAM" id="SSF52540">
    <property type="entry name" value="P-loop containing nucleoside triphosphate hydrolases"/>
    <property type="match status" value="1"/>
</dbReference>
<dbReference type="Proteomes" id="UP000194800">
    <property type="component" value="Unassembled WGS sequence"/>
</dbReference>
<feature type="compositionally biased region" description="Basic and acidic residues" evidence="1">
    <location>
        <begin position="568"/>
        <end position="587"/>
    </location>
</feature>
<evidence type="ECO:0000313" key="2">
    <source>
        <dbReference type="EMBL" id="OTP98143.1"/>
    </source>
</evidence>
<proteinExistence type="predicted"/>
<name>A0A242NEF1_9GAMM</name>
<dbReference type="EMBL" id="NART01000032">
    <property type="protein sequence ID" value="OTQ09763.1"/>
    <property type="molecule type" value="Genomic_DNA"/>
</dbReference>
<evidence type="ECO:0000313" key="5">
    <source>
        <dbReference type="Proteomes" id="UP000194977"/>
    </source>
</evidence>
<evidence type="ECO:0000256" key="1">
    <source>
        <dbReference type="SAM" id="MobiDB-lite"/>
    </source>
</evidence>
<evidence type="ECO:0000313" key="4">
    <source>
        <dbReference type="Proteomes" id="UP000194800"/>
    </source>
</evidence>
<protein>
    <submittedName>
        <fullName evidence="2">Uncharacterized protein</fullName>
    </submittedName>
</protein>